<dbReference type="EMBL" id="JABCKI010000560">
    <property type="protein sequence ID" value="KAG5650097.1"/>
    <property type="molecule type" value="Genomic_DNA"/>
</dbReference>
<accession>A0A9P7GNC3</accession>
<keyword evidence="2" id="KW-1185">Reference proteome</keyword>
<protein>
    <recommendedName>
        <fullName evidence="3">Fungal N-terminal domain-containing protein</fullName>
    </recommendedName>
</protein>
<reference evidence="1" key="1">
    <citation type="submission" date="2021-02" db="EMBL/GenBank/DDBJ databases">
        <authorList>
            <person name="Nieuwenhuis M."/>
            <person name="Van De Peppel L.J.J."/>
        </authorList>
    </citation>
    <scope>NUCLEOTIDE SEQUENCE</scope>
    <source>
        <strain evidence="1">D49</strain>
    </source>
</reference>
<sequence>MDPVSIALAIPSVIAHAKAAYDFVQKFRKAGESGAKLMTEIEGLSKTLTALHGHIDKIKTAADAPLIDLAELDRSVRACNEILEAVIAKFNRGQMSKFWKRLTWTLQGEKEVMELQQALAKQQGYFVLVLQIDTSSKVIDVREEQERIKAKEVLKEEREALEARRNV</sequence>
<dbReference type="AlphaFoldDB" id="A0A9P7GNC3"/>
<comment type="caution">
    <text evidence="1">The sequence shown here is derived from an EMBL/GenBank/DDBJ whole genome shotgun (WGS) entry which is preliminary data.</text>
</comment>
<gene>
    <name evidence="1" type="ORF">H0H81_000786</name>
</gene>
<name>A0A9P7GNC3_9AGAR</name>
<reference evidence="1" key="2">
    <citation type="submission" date="2021-10" db="EMBL/GenBank/DDBJ databases">
        <title>Phylogenomics reveals ancestral predisposition of the termite-cultivated fungus Termitomyces towards a domesticated lifestyle.</title>
        <authorList>
            <person name="Auxier B."/>
            <person name="Grum-Grzhimaylo A."/>
            <person name="Cardenas M.E."/>
            <person name="Lodge J.D."/>
            <person name="Laessoe T."/>
            <person name="Pedersen O."/>
            <person name="Smith M.E."/>
            <person name="Kuyper T.W."/>
            <person name="Franco-Molano E.A."/>
            <person name="Baroni T.J."/>
            <person name="Aanen D.K."/>
        </authorList>
    </citation>
    <scope>NUCLEOTIDE SEQUENCE</scope>
    <source>
        <strain evidence="1">D49</strain>
    </source>
</reference>
<organism evidence="1 2">
    <name type="scientific">Sphagnurus paluster</name>
    <dbReference type="NCBI Taxonomy" id="117069"/>
    <lineage>
        <taxon>Eukaryota</taxon>
        <taxon>Fungi</taxon>
        <taxon>Dikarya</taxon>
        <taxon>Basidiomycota</taxon>
        <taxon>Agaricomycotina</taxon>
        <taxon>Agaricomycetes</taxon>
        <taxon>Agaricomycetidae</taxon>
        <taxon>Agaricales</taxon>
        <taxon>Tricholomatineae</taxon>
        <taxon>Lyophyllaceae</taxon>
        <taxon>Sphagnurus</taxon>
    </lineage>
</organism>
<dbReference type="Proteomes" id="UP000717328">
    <property type="component" value="Unassembled WGS sequence"/>
</dbReference>
<evidence type="ECO:0000313" key="2">
    <source>
        <dbReference type="Proteomes" id="UP000717328"/>
    </source>
</evidence>
<proteinExistence type="predicted"/>
<evidence type="ECO:0008006" key="3">
    <source>
        <dbReference type="Google" id="ProtNLM"/>
    </source>
</evidence>
<evidence type="ECO:0000313" key="1">
    <source>
        <dbReference type="EMBL" id="KAG5650097.1"/>
    </source>
</evidence>